<organism evidence="3 4">
    <name type="scientific">Salinibacter ruber</name>
    <dbReference type="NCBI Taxonomy" id="146919"/>
    <lineage>
        <taxon>Bacteria</taxon>
        <taxon>Pseudomonadati</taxon>
        <taxon>Rhodothermota</taxon>
        <taxon>Rhodothermia</taxon>
        <taxon>Rhodothermales</taxon>
        <taxon>Salinibacteraceae</taxon>
        <taxon>Salinibacter</taxon>
    </lineage>
</organism>
<feature type="transmembrane region" description="Helical" evidence="2">
    <location>
        <begin position="84"/>
        <end position="110"/>
    </location>
</feature>
<comment type="caution">
    <text evidence="3">The sequence shown here is derived from an EMBL/GenBank/DDBJ whole genome shotgun (WGS) entry which is preliminary data.</text>
</comment>
<evidence type="ECO:0000313" key="3">
    <source>
        <dbReference type="EMBL" id="MCS4038344.1"/>
    </source>
</evidence>
<dbReference type="AlphaFoldDB" id="A0A9X2UQJ8"/>
<keyword evidence="2" id="KW-0472">Membrane</keyword>
<feature type="region of interest" description="Disordered" evidence="1">
    <location>
        <begin position="245"/>
        <end position="307"/>
    </location>
</feature>
<evidence type="ECO:0000256" key="1">
    <source>
        <dbReference type="SAM" id="MobiDB-lite"/>
    </source>
</evidence>
<evidence type="ECO:0000313" key="4">
    <source>
        <dbReference type="Proteomes" id="UP001155040"/>
    </source>
</evidence>
<dbReference type="EMBL" id="JANUBF010000063">
    <property type="protein sequence ID" value="MCS4038344.1"/>
    <property type="molecule type" value="Genomic_DNA"/>
</dbReference>
<sequence>MIERIKRLSLLQWSLIALGALALVFAPIAAIRETVSTEVSIDWPLVFSPWMQADAIATRAAIEAFEFSNPDGPGPDGLGPNGPYVWRMAFALVGILACAVVGPGLFVLVGTRRPLPGTGVEVSFQVGLALVVAGTITFGFGAIGPRLAMNQAYKENVRQQARDQMTERLSLIGQAAYQYYALPDSMSGGGGSFEGLSRTDLRRHLPGKMEEEDWQVDVPPLSTSLKEWEFEVKSDTLFEVRATRACPCPTGGSDSLRAILQTSPSEVADIRRGQKPGEQRRRKENSGSENTGGENTGSEGPKANSGG</sequence>
<accession>A0A9X2UQJ8</accession>
<proteinExistence type="predicted"/>
<reference evidence="3" key="1">
    <citation type="submission" date="2022-08" db="EMBL/GenBank/DDBJ databases">
        <title>Genomic Encyclopedia of Type Strains, Phase V (KMG-V): Genome sequencing to study the core and pangenomes of soil and plant-associated prokaryotes.</title>
        <authorList>
            <person name="Whitman W."/>
        </authorList>
    </citation>
    <scope>NUCLEOTIDE SEQUENCE</scope>
    <source>
        <strain evidence="3">SP3012</strain>
    </source>
</reference>
<evidence type="ECO:0000256" key="2">
    <source>
        <dbReference type="SAM" id="Phobius"/>
    </source>
</evidence>
<keyword evidence="2" id="KW-0812">Transmembrane</keyword>
<feature type="compositionally biased region" description="Basic and acidic residues" evidence="1">
    <location>
        <begin position="268"/>
        <end position="286"/>
    </location>
</feature>
<keyword evidence="2" id="KW-1133">Transmembrane helix</keyword>
<feature type="transmembrane region" description="Helical" evidence="2">
    <location>
        <begin position="122"/>
        <end position="143"/>
    </location>
</feature>
<feature type="compositionally biased region" description="Low complexity" evidence="1">
    <location>
        <begin position="287"/>
        <end position="300"/>
    </location>
</feature>
<name>A0A9X2UQJ8_9BACT</name>
<gene>
    <name evidence="3" type="ORF">GGQ01_003436</name>
</gene>
<dbReference type="Proteomes" id="UP001155040">
    <property type="component" value="Unassembled WGS sequence"/>
</dbReference>
<protein>
    <submittedName>
        <fullName evidence="3">Uncharacterized protein</fullName>
    </submittedName>
</protein>
<dbReference type="RefSeq" id="WP_103017912.1">
    <property type="nucleotide sequence ID" value="NZ_JACIFG010000040.1"/>
</dbReference>